<comment type="subcellular location">
    <subcellularLocation>
        <location evidence="1">Membrane</location>
        <topology evidence="1">Multi-pass membrane protein</topology>
    </subcellularLocation>
</comment>
<dbReference type="Pfam" id="PF04193">
    <property type="entry name" value="PQ-loop"/>
    <property type="match status" value="1"/>
</dbReference>
<dbReference type="FunFam" id="1.20.1280.290:FF:000019">
    <property type="entry name" value="PQ-loop repeat family protein / transmembrane family protein"/>
    <property type="match status" value="1"/>
</dbReference>
<name>A0AAV6WZF1_9LAMI</name>
<reference evidence="7" key="1">
    <citation type="submission" date="2019-10" db="EMBL/GenBank/DDBJ databases">
        <authorList>
            <person name="Zhang R."/>
            <person name="Pan Y."/>
            <person name="Wang J."/>
            <person name="Ma R."/>
            <person name="Yu S."/>
        </authorList>
    </citation>
    <scope>NUCLEOTIDE SEQUENCE</scope>
    <source>
        <strain evidence="7">LA-IB0</strain>
        <tissue evidence="7">Leaf</tissue>
    </source>
</reference>
<accession>A0AAV6WZF1</accession>
<dbReference type="SMART" id="SM00679">
    <property type="entry name" value="CTNS"/>
    <property type="match status" value="1"/>
</dbReference>
<evidence type="ECO:0000256" key="2">
    <source>
        <dbReference type="ARBA" id="ARBA00022692"/>
    </source>
</evidence>
<dbReference type="PANTHER" id="PTHR16201:SF44">
    <property type="entry name" value="SEVEN TRANSMEMBRANE PROTEIN 1"/>
    <property type="match status" value="1"/>
</dbReference>
<feature type="region of interest" description="Disordered" evidence="5">
    <location>
        <begin position="209"/>
        <end position="234"/>
    </location>
</feature>
<proteinExistence type="predicted"/>
<feature type="transmembrane region" description="Helical" evidence="6">
    <location>
        <begin position="98"/>
        <end position="121"/>
    </location>
</feature>
<keyword evidence="8" id="KW-1185">Reference proteome</keyword>
<dbReference type="AlphaFoldDB" id="A0AAV6WZF1"/>
<organism evidence="7 8">
    <name type="scientific">Buddleja alternifolia</name>
    <dbReference type="NCBI Taxonomy" id="168488"/>
    <lineage>
        <taxon>Eukaryota</taxon>
        <taxon>Viridiplantae</taxon>
        <taxon>Streptophyta</taxon>
        <taxon>Embryophyta</taxon>
        <taxon>Tracheophyta</taxon>
        <taxon>Spermatophyta</taxon>
        <taxon>Magnoliopsida</taxon>
        <taxon>eudicotyledons</taxon>
        <taxon>Gunneridae</taxon>
        <taxon>Pentapetalae</taxon>
        <taxon>asterids</taxon>
        <taxon>lamiids</taxon>
        <taxon>Lamiales</taxon>
        <taxon>Scrophulariaceae</taxon>
        <taxon>Buddlejeae</taxon>
        <taxon>Buddleja</taxon>
    </lineage>
</organism>
<feature type="transmembrane region" description="Helical" evidence="6">
    <location>
        <begin position="65"/>
        <end position="86"/>
    </location>
</feature>
<dbReference type="InterPro" id="IPR006603">
    <property type="entry name" value="PQ-loop_rpt"/>
</dbReference>
<dbReference type="InterPro" id="IPR051415">
    <property type="entry name" value="LAAT-1"/>
</dbReference>
<evidence type="ECO:0000313" key="8">
    <source>
        <dbReference type="Proteomes" id="UP000826271"/>
    </source>
</evidence>
<dbReference type="EMBL" id="WHWC01000012">
    <property type="protein sequence ID" value="KAG8372278.1"/>
    <property type="molecule type" value="Genomic_DNA"/>
</dbReference>
<sequence>MGLLRSKSVMCPVDEHCSEWARRYMDYCLCSGRDGVSLALGIISIVSWVVAEIPQIITSYNQKSTQGLSVVFLLTWILGDLLNLSGCLLEPATLPTQYYTALLYTVTTLLLSSQAVYYGHIYPRLKSNKRRNEAKQAGAVEKKRDQNHGVDPEKANNVERSEDAPSTPIPFPGSSINSSNGELYFMSARSLSVSHSPSVGSFLSQRTPTANAEQNSIEEPLLGEVRSPQSQSPPKVKTMLCVATRASSQETLAAETSGIGSFLGWGMAAIYLCGRLPQIWLNVTIDIKLEGDMLMMDILWSVYMHARGGGFNKSRDDPVIA</sequence>
<protein>
    <submittedName>
        <fullName evidence="7">Uncharacterized protein</fullName>
    </submittedName>
</protein>
<comment type="caution">
    <text evidence="7">The sequence shown here is derived from an EMBL/GenBank/DDBJ whole genome shotgun (WGS) entry which is preliminary data.</text>
</comment>
<keyword evidence="4 6" id="KW-0472">Membrane</keyword>
<evidence type="ECO:0000256" key="4">
    <source>
        <dbReference type="ARBA" id="ARBA00023136"/>
    </source>
</evidence>
<keyword evidence="2 6" id="KW-0812">Transmembrane</keyword>
<dbReference type="Proteomes" id="UP000826271">
    <property type="component" value="Unassembled WGS sequence"/>
</dbReference>
<dbReference type="GO" id="GO:0016020">
    <property type="term" value="C:membrane"/>
    <property type="evidence" value="ECO:0007669"/>
    <property type="project" value="UniProtKB-SubCell"/>
</dbReference>
<dbReference type="PANTHER" id="PTHR16201">
    <property type="entry name" value="SEVEN TRANSMEMBRANE PROTEIN 1-RELATED"/>
    <property type="match status" value="1"/>
</dbReference>
<keyword evidence="3 6" id="KW-1133">Transmembrane helix</keyword>
<evidence type="ECO:0000256" key="3">
    <source>
        <dbReference type="ARBA" id="ARBA00022989"/>
    </source>
</evidence>
<evidence type="ECO:0000313" key="7">
    <source>
        <dbReference type="EMBL" id="KAG8372278.1"/>
    </source>
</evidence>
<evidence type="ECO:0000256" key="1">
    <source>
        <dbReference type="ARBA" id="ARBA00004141"/>
    </source>
</evidence>
<feature type="region of interest" description="Disordered" evidence="5">
    <location>
        <begin position="129"/>
        <end position="173"/>
    </location>
</feature>
<dbReference type="Gene3D" id="1.20.1280.290">
    <property type="match status" value="1"/>
</dbReference>
<feature type="compositionally biased region" description="Basic and acidic residues" evidence="5">
    <location>
        <begin position="130"/>
        <end position="163"/>
    </location>
</feature>
<feature type="transmembrane region" description="Helical" evidence="6">
    <location>
        <begin position="35"/>
        <end position="53"/>
    </location>
</feature>
<gene>
    <name evidence="7" type="ORF">BUALT_Bualt12G0049700</name>
</gene>
<evidence type="ECO:0000256" key="6">
    <source>
        <dbReference type="SAM" id="Phobius"/>
    </source>
</evidence>
<evidence type="ECO:0000256" key="5">
    <source>
        <dbReference type="SAM" id="MobiDB-lite"/>
    </source>
</evidence>